<evidence type="ECO:0000313" key="2">
    <source>
        <dbReference type="EMBL" id="MET3574047.1"/>
    </source>
</evidence>
<comment type="caution">
    <text evidence="2">The sequence shown here is derived from an EMBL/GenBank/DDBJ whole genome shotgun (WGS) entry which is preliminary data.</text>
</comment>
<keyword evidence="1" id="KW-0472">Membrane</keyword>
<feature type="transmembrane region" description="Helical" evidence="1">
    <location>
        <begin position="20"/>
        <end position="42"/>
    </location>
</feature>
<gene>
    <name evidence="2" type="ORF">ABID13_005715</name>
</gene>
<protein>
    <submittedName>
        <fullName evidence="2">Uncharacterized protein</fullName>
    </submittedName>
</protein>
<proteinExistence type="predicted"/>
<name>A0ABV2G6X0_9FIRM</name>
<evidence type="ECO:0000256" key="1">
    <source>
        <dbReference type="SAM" id="Phobius"/>
    </source>
</evidence>
<organism evidence="2 3">
    <name type="scientific">Enterocloster citroniae</name>
    <dbReference type="NCBI Taxonomy" id="358743"/>
    <lineage>
        <taxon>Bacteria</taxon>
        <taxon>Bacillati</taxon>
        <taxon>Bacillota</taxon>
        <taxon>Clostridia</taxon>
        <taxon>Lachnospirales</taxon>
        <taxon>Lachnospiraceae</taxon>
        <taxon>Enterocloster</taxon>
    </lineage>
</organism>
<accession>A0ABV2G6X0</accession>
<reference evidence="2 3" key="1">
    <citation type="submission" date="2024-06" db="EMBL/GenBank/DDBJ databases">
        <title>Genomic Encyclopedia of Type Strains, Phase IV (KMG-IV): sequencing the most valuable type-strain genomes for metagenomic binning, comparative biology and taxonomic classification.</title>
        <authorList>
            <person name="Goeker M."/>
        </authorList>
    </citation>
    <scope>NUCLEOTIDE SEQUENCE [LARGE SCALE GENOMIC DNA]</scope>
    <source>
        <strain evidence="2 3">DSM 19261</strain>
    </source>
</reference>
<keyword evidence="1" id="KW-1133">Transmembrane helix</keyword>
<evidence type="ECO:0000313" key="3">
    <source>
        <dbReference type="Proteomes" id="UP001549200"/>
    </source>
</evidence>
<dbReference type="Proteomes" id="UP001549200">
    <property type="component" value="Unassembled WGS sequence"/>
</dbReference>
<dbReference type="EMBL" id="JBEPLZ010000052">
    <property type="protein sequence ID" value="MET3574047.1"/>
    <property type="molecule type" value="Genomic_DNA"/>
</dbReference>
<keyword evidence="1" id="KW-0812">Transmembrane</keyword>
<keyword evidence="3" id="KW-1185">Reference proteome</keyword>
<sequence length="54" mass="6360">MVRKEEQEMCRECIKKVLEWYSFGVIVGVGFYIGLTFAVQVLKVVTDVMRQWCL</sequence>